<dbReference type="Proteomes" id="UP000176355">
    <property type="component" value="Unassembled WGS sequence"/>
</dbReference>
<evidence type="ECO:0000256" key="2">
    <source>
        <dbReference type="SAM" id="SignalP"/>
    </source>
</evidence>
<evidence type="ECO:0000313" key="4">
    <source>
        <dbReference type="Proteomes" id="UP000176355"/>
    </source>
</evidence>
<gene>
    <name evidence="3" type="ORF">A3G03_02235</name>
</gene>
<reference evidence="3 4" key="1">
    <citation type="journal article" date="2016" name="Nat. Commun.">
        <title>Thousands of microbial genomes shed light on interconnected biogeochemical processes in an aquifer system.</title>
        <authorList>
            <person name="Anantharaman K."/>
            <person name="Brown C.T."/>
            <person name="Hug L.A."/>
            <person name="Sharon I."/>
            <person name="Castelle C.J."/>
            <person name="Probst A.J."/>
            <person name="Thomas B.C."/>
            <person name="Singh A."/>
            <person name="Wilkins M.J."/>
            <person name="Karaoz U."/>
            <person name="Brodie E.L."/>
            <person name="Williams K.H."/>
            <person name="Hubbard S.S."/>
            <person name="Banfield J.F."/>
        </authorList>
    </citation>
    <scope>NUCLEOTIDE SEQUENCE [LARGE SCALE GENOMIC DNA]</scope>
</reference>
<keyword evidence="2" id="KW-0732">Signal</keyword>
<dbReference type="EMBL" id="MHSL01000032">
    <property type="protein sequence ID" value="OHA43088.1"/>
    <property type="molecule type" value="Genomic_DNA"/>
</dbReference>
<proteinExistence type="predicted"/>
<feature type="transmembrane region" description="Helical" evidence="1">
    <location>
        <begin position="264"/>
        <end position="286"/>
    </location>
</feature>
<keyword evidence="1" id="KW-0472">Membrane</keyword>
<dbReference type="STRING" id="1802333.A3G03_02235"/>
<dbReference type="AlphaFoldDB" id="A0A1G2P419"/>
<accession>A0A1G2P419</accession>
<keyword evidence="1" id="KW-0812">Transmembrane</keyword>
<evidence type="ECO:0008006" key="5">
    <source>
        <dbReference type="Google" id="ProtNLM"/>
    </source>
</evidence>
<organism evidence="3 4">
    <name type="scientific">Candidatus Taylorbacteria bacterium RIFCSPLOWO2_12_FULL_44_15c</name>
    <dbReference type="NCBI Taxonomy" id="1802333"/>
    <lineage>
        <taxon>Bacteria</taxon>
        <taxon>Candidatus Tayloriibacteriota</taxon>
    </lineage>
</organism>
<comment type="caution">
    <text evidence="3">The sequence shown here is derived from an EMBL/GenBank/DDBJ whole genome shotgun (WGS) entry which is preliminary data.</text>
</comment>
<feature type="transmembrane region" description="Helical" evidence="1">
    <location>
        <begin position="217"/>
        <end position="244"/>
    </location>
</feature>
<feature type="signal peptide" evidence="2">
    <location>
        <begin position="1"/>
        <end position="19"/>
    </location>
</feature>
<keyword evidence="1" id="KW-1133">Transmembrane helix</keyword>
<sequence length="378" mass="38822">MKKPTFIIFAALLPALAFAAYGVMAEKYILPAGKVIKENTYIIAGDAVVSGKITEDLAAITGVFFLTGEVSGDATLLAGEVGLYGKVTGDARLIASKTAVGGTVGGDLAAGGGSVVVLPKAKINGEMIIGAGEAIVDGLAQKGISFKGGRLTINGTVNGPVYFEGEILTLGDGAVVTGDLHYNADAEVVINPGATVKGAQKISQAIKTLIYWRSAPALLVGLASAAFLIKFAGVLLAALLLAGLFRKFTRSFVAESLNHFGRNFLVGAAAAILLPIVAIISVATLFGVLLGFFLLAAAALLALLACFMSVVFLGSLILKVLATGGEIVADWRAVLAGVLAYALLWFVPLVGPILLALVSLASAGALLRLFHQNIWLTR</sequence>
<feature type="chain" id="PRO_5009583832" description="Polymer-forming cytoskeletal protein" evidence="2">
    <location>
        <begin position="20"/>
        <end position="378"/>
    </location>
</feature>
<protein>
    <recommendedName>
        <fullName evidence="5">Polymer-forming cytoskeletal protein</fullName>
    </recommendedName>
</protein>
<name>A0A1G2P419_9BACT</name>
<feature type="transmembrane region" description="Helical" evidence="1">
    <location>
        <begin position="292"/>
        <end position="317"/>
    </location>
</feature>
<evidence type="ECO:0000256" key="1">
    <source>
        <dbReference type="SAM" id="Phobius"/>
    </source>
</evidence>
<evidence type="ECO:0000313" key="3">
    <source>
        <dbReference type="EMBL" id="OHA43088.1"/>
    </source>
</evidence>